<keyword evidence="2" id="KW-1133">Transmembrane helix</keyword>
<feature type="transmembrane region" description="Helical" evidence="2">
    <location>
        <begin position="161"/>
        <end position="180"/>
    </location>
</feature>
<keyword evidence="2" id="KW-0812">Transmembrane</keyword>
<feature type="transmembrane region" description="Helical" evidence="2">
    <location>
        <begin position="52"/>
        <end position="70"/>
    </location>
</feature>
<feature type="region of interest" description="Disordered" evidence="1">
    <location>
        <begin position="14"/>
        <end position="36"/>
    </location>
</feature>
<name>A0ABR2UTC0_9PEZI</name>
<protein>
    <submittedName>
        <fullName evidence="3">Uncharacterized protein</fullName>
    </submittedName>
</protein>
<evidence type="ECO:0000256" key="2">
    <source>
        <dbReference type="SAM" id="Phobius"/>
    </source>
</evidence>
<evidence type="ECO:0000313" key="4">
    <source>
        <dbReference type="Proteomes" id="UP001408356"/>
    </source>
</evidence>
<dbReference type="Proteomes" id="UP001408356">
    <property type="component" value="Unassembled WGS sequence"/>
</dbReference>
<gene>
    <name evidence="3" type="ORF">SUNI508_08537</name>
</gene>
<feature type="transmembrane region" description="Helical" evidence="2">
    <location>
        <begin position="192"/>
        <end position="212"/>
    </location>
</feature>
<evidence type="ECO:0000256" key="1">
    <source>
        <dbReference type="SAM" id="MobiDB-lite"/>
    </source>
</evidence>
<proteinExistence type="predicted"/>
<comment type="caution">
    <text evidence="3">The sequence shown here is derived from an EMBL/GenBank/DDBJ whole genome shotgun (WGS) entry which is preliminary data.</text>
</comment>
<keyword evidence="2" id="KW-0472">Membrane</keyword>
<reference evidence="3 4" key="1">
    <citation type="journal article" date="2024" name="J. Plant Pathol.">
        <title>Sequence and assembly of the genome of Seiridium unicorne, isolate CBS 538.82, causal agent of cypress canker disease.</title>
        <authorList>
            <person name="Scali E."/>
            <person name="Rocca G.D."/>
            <person name="Danti R."/>
            <person name="Garbelotto M."/>
            <person name="Barberini S."/>
            <person name="Baroncelli R."/>
            <person name="Emiliani G."/>
        </authorList>
    </citation>
    <scope>NUCLEOTIDE SEQUENCE [LARGE SCALE GENOMIC DNA]</scope>
    <source>
        <strain evidence="3 4">BM-138-508</strain>
    </source>
</reference>
<accession>A0ABR2UTC0</accession>
<feature type="compositionally biased region" description="Low complexity" evidence="1">
    <location>
        <begin position="15"/>
        <end position="29"/>
    </location>
</feature>
<sequence>MDIASQRTRFRRTFAYPDDSPPNSASSALDETEQEEVISSLSTQNHETNSQFRLFLFALPTLSSIPYVLALAHPVSQGISRAAALLALTSLASTTWLLWSQLPGVTGIAILDQWTGGAGAEDTIHGDHGHHVSTRRRSRRESFSVPMAVTVDSGKSPLLVWLPYLNLGLCGVLVLTGWLTRTGRDAGSWGHVGLANLPGVVNLVVLAAKMVMGGVDPEKELSGLKYEFKGA</sequence>
<keyword evidence="4" id="KW-1185">Reference proteome</keyword>
<organism evidence="3 4">
    <name type="scientific">Seiridium unicorne</name>
    <dbReference type="NCBI Taxonomy" id="138068"/>
    <lineage>
        <taxon>Eukaryota</taxon>
        <taxon>Fungi</taxon>
        <taxon>Dikarya</taxon>
        <taxon>Ascomycota</taxon>
        <taxon>Pezizomycotina</taxon>
        <taxon>Sordariomycetes</taxon>
        <taxon>Xylariomycetidae</taxon>
        <taxon>Amphisphaeriales</taxon>
        <taxon>Sporocadaceae</taxon>
        <taxon>Seiridium</taxon>
    </lineage>
</organism>
<dbReference type="EMBL" id="JARVKF010000395">
    <property type="protein sequence ID" value="KAK9417889.1"/>
    <property type="molecule type" value="Genomic_DNA"/>
</dbReference>
<evidence type="ECO:0000313" key="3">
    <source>
        <dbReference type="EMBL" id="KAK9417889.1"/>
    </source>
</evidence>